<dbReference type="EMBL" id="LT670818">
    <property type="protein sequence ID" value="SHG43423.1"/>
    <property type="molecule type" value="Genomic_DNA"/>
</dbReference>
<name>A0A1M5JTX8_9BRAD</name>
<reference evidence="1 2" key="1">
    <citation type="submission" date="2016-11" db="EMBL/GenBank/DDBJ databases">
        <authorList>
            <person name="Jaros S."/>
            <person name="Januszkiewicz K."/>
            <person name="Wedrychowicz H."/>
        </authorList>
    </citation>
    <scope>NUCLEOTIDE SEQUENCE [LARGE SCALE GENOMIC DNA]</scope>
    <source>
        <strain evidence="1 2">GAS242</strain>
    </source>
</reference>
<evidence type="ECO:0000313" key="2">
    <source>
        <dbReference type="Proteomes" id="UP000190675"/>
    </source>
</evidence>
<dbReference type="Proteomes" id="UP000190675">
    <property type="component" value="Chromosome I"/>
</dbReference>
<dbReference type="AlphaFoldDB" id="A0A1M5JTX8"/>
<dbReference type="RefSeq" id="WP_154073170.1">
    <property type="nucleotide sequence ID" value="NZ_LT670818.1"/>
</dbReference>
<protein>
    <submittedName>
        <fullName evidence="1">Uncharacterized protein</fullName>
    </submittedName>
</protein>
<proteinExistence type="predicted"/>
<gene>
    <name evidence="1" type="ORF">SAMN05444169_2452</name>
</gene>
<organism evidence="1 2">
    <name type="scientific">Bradyrhizobium erythrophlei</name>
    <dbReference type="NCBI Taxonomy" id="1437360"/>
    <lineage>
        <taxon>Bacteria</taxon>
        <taxon>Pseudomonadati</taxon>
        <taxon>Pseudomonadota</taxon>
        <taxon>Alphaproteobacteria</taxon>
        <taxon>Hyphomicrobiales</taxon>
        <taxon>Nitrobacteraceae</taxon>
        <taxon>Bradyrhizobium</taxon>
    </lineage>
</organism>
<sequence>MRVRSLFIALPASLPFTATVEAGTTTSRGPNWIAIGMFLVNAILLPMRWTHSGPQSG</sequence>
<accession>A0A1M5JTX8</accession>
<evidence type="ECO:0000313" key="1">
    <source>
        <dbReference type="EMBL" id="SHG43423.1"/>
    </source>
</evidence>